<organism evidence="1 2">
    <name type="scientific">Obba rivulosa</name>
    <dbReference type="NCBI Taxonomy" id="1052685"/>
    <lineage>
        <taxon>Eukaryota</taxon>
        <taxon>Fungi</taxon>
        <taxon>Dikarya</taxon>
        <taxon>Basidiomycota</taxon>
        <taxon>Agaricomycotina</taxon>
        <taxon>Agaricomycetes</taxon>
        <taxon>Polyporales</taxon>
        <taxon>Gelatoporiaceae</taxon>
        <taxon>Obba</taxon>
    </lineage>
</organism>
<reference evidence="1 2" key="1">
    <citation type="submission" date="2016-07" db="EMBL/GenBank/DDBJ databases">
        <title>Draft genome of the white-rot fungus Obba rivulosa 3A-2.</title>
        <authorList>
            <consortium name="DOE Joint Genome Institute"/>
            <person name="Miettinen O."/>
            <person name="Riley R."/>
            <person name="Acob R."/>
            <person name="Barry K."/>
            <person name="Cullen D."/>
            <person name="De Vries R."/>
            <person name="Hainaut M."/>
            <person name="Hatakka A."/>
            <person name="Henrissat B."/>
            <person name="Hilden K."/>
            <person name="Kuo R."/>
            <person name="Labutti K."/>
            <person name="Lipzen A."/>
            <person name="Makela M.R."/>
            <person name="Sandor L."/>
            <person name="Spatafora J.W."/>
            <person name="Grigoriev I.V."/>
            <person name="Hibbett D.S."/>
        </authorList>
    </citation>
    <scope>NUCLEOTIDE SEQUENCE [LARGE SCALE GENOMIC DNA]</scope>
    <source>
        <strain evidence="1 2">3A-2</strain>
    </source>
</reference>
<evidence type="ECO:0000313" key="2">
    <source>
        <dbReference type="Proteomes" id="UP000250043"/>
    </source>
</evidence>
<dbReference type="EMBL" id="KV722463">
    <property type="protein sequence ID" value="OCH88069.1"/>
    <property type="molecule type" value="Genomic_DNA"/>
</dbReference>
<proteinExistence type="predicted"/>
<protein>
    <submittedName>
        <fullName evidence="1">Uncharacterized protein</fullName>
    </submittedName>
</protein>
<sequence>MQRACFFVQDASPFRSEDKRIVHESQNDAWMSNTGRPDSMWWRSSSDSEPITAVRKPRSAFLPPPSPRCTENITPDHRLISRWTPIPRTICTCHSSRTEAIAAIAREIAQKLERVGMLEPSASPGAPVWHGYWRRHHDLSRSILKVTTAVEKPSTVGHRRWADLRQKARIITCPQEIL</sequence>
<dbReference type="Proteomes" id="UP000250043">
    <property type="component" value="Unassembled WGS sequence"/>
</dbReference>
<name>A0A8E2ARM8_9APHY</name>
<accession>A0A8E2ARM8</accession>
<evidence type="ECO:0000313" key="1">
    <source>
        <dbReference type="EMBL" id="OCH88069.1"/>
    </source>
</evidence>
<dbReference type="AlphaFoldDB" id="A0A8E2ARM8"/>
<gene>
    <name evidence="1" type="ORF">OBBRIDRAFT_112263</name>
</gene>
<keyword evidence="2" id="KW-1185">Reference proteome</keyword>